<reference evidence="5" key="1">
    <citation type="submission" date="2012-08" db="EMBL/GenBank/DDBJ databases">
        <title>The Genome Sequence of Wuchereria bancrofti.</title>
        <authorList>
            <person name="Nutman T.B."/>
            <person name="Fink D.L."/>
            <person name="Russ C."/>
            <person name="Young S."/>
            <person name="Zeng Q."/>
            <person name="Koehrsen M."/>
            <person name="Alvarado L."/>
            <person name="Berlin A."/>
            <person name="Chapman S.B."/>
            <person name="Chen Z."/>
            <person name="Freedman E."/>
            <person name="Gellesch M."/>
            <person name="Goldberg J."/>
            <person name="Griggs A."/>
            <person name="Gujja S."/>
            <person name="Heilman E.R."/>
            <person name="Heiman D."/>
            <person name="Hepburn T."/>
            <person name="Howarth C."/>
            <person name="Jen D."/>
            <person name="Larson L."/>
            <person name="Lewis B."/>
            <person name="Mehta T."/>
            <person name="Park D."/>
            <person name="Pearson M."/>
            <person name="Roberts A."/>
            <person name="Saif S."/>
            <person name="Shea T."/>
            <person name="Shenoy N."/>
            <person name="Sisk P."/>
            <person name="Stolte C."/>
            <person name="Sykes S."/>
            <person name="Walk T."/>
            <person name="White J."/>
            <person name="Yandava C."/>
            <person name="Haas B."/>
            <person name="Henn M.R."/>
            <person name="Nusbaum C."/>
            <person name="Birren B."/>
        </authorList>
    </citation>
    <scope>NUCLEOTIDE SEQUENCE [LARGE SCALE GENOMIC DNA]</scope>
    <source>
        <strain evidence="5">NA</strain>
    </source>
</reference>
<name>J9E9Y0_WUCBA</name>
<dbReference type="InterPro" id="IPR001079">
    <property type="entry name" value="Galectin_CRD"/>
</dbReference>
<dbReference type="Proteomes" id="UP000004810">
    <property type="component" value="Unassembled WGS sequence"/>
</dbReference>
<evidence type="ECO:0000256" key="2">
    <source>
        <dbReference type="RuleBase" id="RU102079"/>
    </source>
</evidence>
<dbReference type="PANTHER" id="PTHR11346">
    <property type="entry name" value="GALECTIN"/>
    <property type="match status" value="1"/>
</dbReference>
<keyword evidence="1 2" id="KW-0430">Lectin</keyword>
<feature type="domain" description="Galectin" evidence="3">
    <location>
        <begin position="1"/>
        <end position="58"/>
    </location>
</feature>
<dbReference type="GO" id="GO:0016936">
    <property type="term" value="F:galactoside binding"/>
    <property type="evidence" value="ECO:0007669"/>
    <property type="project" value="TreeGrafter"/>
</dbReference>
<evidence type="ECO:0000313" key="5">
    <source>
        <dbReference type="Proteomes" id="UP000004810"/>
    </source>
</evidence>
<dbReference type="Pfam" id="PF00337">
    <property type="entry name" value="Gal-bind_lectin"/>
    <property type="match status" value="1"/>
</dbReference>
<dbReference type="PROSITE" id="PS51304">
    <property type="entry name" value="GALECTIN"/>
    <property type="match status" value="1"/>
</dbReference>
<evidence type="ECO:0000313" key="4">
    <source>
        <dbReference type="EMBL" id="EJW78958.1"/>
    </source>
</evidence>
<protein>
    <recommendedName>
        <fullName evidence="2">Galectin</fullName>
    </recommendedName>
</protein>
<dbReference type="InterPro" id="IPR044156">
    <property type="entry name" value="Galectin-like"/>
</dbReference>
<dbReference type="Gene3D" id="2.60.120.200">
    <property type="match status" value="1"/>
</dbReference>
<dbReference type="EMBL" id="ADBV01006011">
    <property type="protein sequence ID" value="EJW78958.1"/>
    <property type="molecule type" value="Genomic_DNA"/>
</dbReference>
<accession>J9E9Y0</accession>
<proteinExistence type="predicted"/>
<comment type="caution">
    <text evidence="4">The sequence shown here is derived from an EMBL/GenBank/DDBJ whole genome shotgun (WGS) entry which is preliminary data.</text>
</comment>
<dbReference type="AlphaFoldDB" id="J9E9Y0"/>
<dbReference type="PANTHER" id="PTHR11346:SF176">
    <property type="entry name" value="32 KDA BETA-GALACTOSIDE-BINDING LECTIN LEC-3"/>
    <property type="match status" value="1"/>
</dbReference>
<evidence type="ECO:0000259" key="3">
    <source>
        <dbReference type="PROSITE" id="PS51304"/>
    </source>
</evidence>
<dbReference type="SUPFAM" id="SSF49899">
    <property type="entry name" value="Concanavalin A-like lectins/glucanases"/>
    <property type="match status" value="1"/>
</dbReference>
<organism evidence="4 5">
    <name type="scientific">Wuchereria bancrofti</name>
    <dbReference type="NCBI Taxonomy" id="6293"/>
    <lineage>
        <taxon>Eukaryota</taxon>
        <taxon>Metazoa</taxon>
        <taxon>Ecdysozoa</taxon>
        <taxon>Nematoda</taxon>
        <taxon>Chromadorea</taxon>
        <taxon>Rhabditida</taxon>
        <taxon>Spirurina</taxon>
        <taxon>Spiruromorpha</taxon>
        <taxon>Filarioidea</taxon>
        <taxon>Onchocercidae</taxon>
        <taxon>Wuchereria</taxon>
    </lineage>
</organism>
<evidence type="ECO:0000256" key="1">
    <source>
        <dbReference type="ARBA" id="ARBA00022734"/>
    </source>
</evidence>
<gene>
    <name evidence="4" type="ORF">WUBG_10133</name>
</gene>
<sequence>MVLEKGIGFDLEIKNEEYAFQVFLNSERYATYAHRVDPREINGLQIGGDLEVSGIQMR</sequence>
<dbReference type="GO" id="GO:0030246">
    <property type="term" value="F:carbohydrate binding"/>
    <property type="evidence" value="ECO:0007669"/>
    <property type="project" value="UniProtKB-UniRule"/>
</dbReference>
<dbReference type="InterPro" id="IPR013320">
    <property type="entry name" value="ConA-like_dom_sf"/>
</dbReference>